<proteinExistence type="predicted"/>
<accession>A0A0C3IWL1</accession>
<evidence type="ECO:0000313" key="1">
    <source>
        <dbReference type="EMBL" id="KIO01223.1"/>
    </source>
</evidence>
<reference evidence="1 2" key="1">
    <citation type="submission" date="2014-04" db="EMBL/GenBank/DDBJ databases">
        <authorList>
            <consortium name="DOE Joint Genome Institute"/>
            <person name="Kuo A."/>
            <person name="Kohler A."/>
            <person name="Costa M.D."/>
            <person name="Nagy L.G."/>
            <person name="Floudas D."/>
            <person name="Copeland A."/>
            <person name="Barry K.W."/>
            <person name="Cichocki N."/>
            <person name="Veneault-Fourrey C."/>
            <person name="LaButti K."/>
            <person name="Lindquist E.A."/>
            <person name="Lipzen A."/>
            <person name="Lundell T."/>
            <person name="Morin E."/>
            <person name="Murat C."/>
            <person name="Sun H."/>
            <person name="Tunlid A."/>
            <person name="Henrissat B."/>
            <person name="Grigoriev I.V."/>
            <person name="Hibbett D.S."/>
            <person name="Martin F."/>
            <person name="Nordberg H.P."/>
            <person name="Cantor M.N."/>
            <person name="Hua S.X."/>
        </authorList>
    </citation>
    <scope>NUCLEOTIDE SEQUENCE [LARGE SCALE GENOMIC DNA]</scope>
    <source>
        <strain evidence="1 2">Marx 270</strain>
    </source>
</reference>
<protein>
    <submittedName>
        <fullName evidence="1">Uncharacterized protein</fullName>
    </submittedName>
</protein>
<dbReference type="InParanoid" id="A0A0C3IWL1"/>
<keyword evidence="2" id="KW-1185">Reference proteome</keyword>
<sequence length="52" mass="5504">MQGKEGHGSKCTPNAMLICDDTLGHGQHSVHEALVKSQTKGILNGPCCLQMV</sequence>
<reference evidence="2" key="2">
    <citation type="submission" date="2015-01" db="EMBL/GenBank/DDBJ databases">
        <title>Evolutionary Origins and Diversification of the Mycorrhizal Mutualists.</title>
        <authorList>
            <consortium name="DOE Joint Genome Institute"/>
            <consortium name="Mycorrhizal Genomics Consortium"/>
            <person name="Kohler A."/>
            <person name="Kuo A."/>
            <person name="Nagy L.G."/>
            <person name="Floudas D."/>
            <person name="Copeland A."/>
            <person name="Barry K.W."/>
            <person name="Cichocki N."/>
            <person name="Veneault-Fourrey C."/>
            <person name="LaButti K."/>
            <person name="Lindquist E.A."/>
            <person name="Lipzen A."/>
            <person name="Lundell T."/>
            <person name="Morin E."/>
            <person name="Murat C."/>
            <person name="Riley R."/>
            <person name="Ohm R."/>
            <person name="Sun H."/>
            <person name="Tunlid A."/>
            <person name="Henrissat B."/>
            <person name="Grigoriev I.V."/>
            <person name="Hibbett D.S."/>
            <person name="Martin F."/>
        </authorList>
    </citation>
    <scope>NUCLEOTIDE SEQUENCE [LARGE SCALE GENOMIC DNA]</scope>
    <source>
        <strain evidence="2">Marx 270</strain>
    </source>
</reference>
<dbReference type="EMBL" id="KN831990">
    <property type="protein sequence ID" value="KIO01223.1"/>
    <property type="molecule type" value="Genomic_DNA"/>
</dbReference>
<organism evidence="1 2">
    <name type="scientific">Pisolithus tinctorius Marx 270</name>
    <dbReference type="NCBI Taxonomy" id="870435"/>
    <lineage>
        <taxon>Eukaryota</taxon>
        <taxon>Fungi</taxon>
        <taxon>Dikarya</taxon>
        <taxon>Basidiomycota</taxon>
        <taxon>Agaricomycotina</taxon>
        <taxon>Agaricomycetes</taxon>
        <taxon>Agaricomycetidae</taxon>
        <taxon>Boletales</taxon>
        <taxon>Sclerodermatineae</taxon>
        <taxon>Pisolithaceae</taxon>
        <taxon>Pisolithus</taxon>
    </lineage>
</organism>
<dbReference type="AlphaFoldDB" id="A0A0C3IWL1"/>
<gene>
    <name evidence="1" type="ORF">M404DRAFT_737140</name>
</gene>
<evidence type="ECO:0000313" key="2">
    <source>
        <dbReference type="Proteomes" id="UP000054217"/>
    </source>
</evidence>
<dbReference type="Proteomes" id="UP000054217">
    <property type="component" value="Unassembled WGS sequence"/>
</dbReference>
<name>A0A0C3IWL1_PISTI</name>
<dbReference type="HOGENOM" id="CLU_3088236_0_0_1"/>